<dbReference type="EMBL" id="BFEA01000219">
    <property type="protein sequence ID" value="GBG75164.1"/>
    <property type="molecule type" value="Genomic_DNA"/>
</dbReference>
<organism evidence="2 3">
    <name type="scientific">Chara braunii</name>
    <name type="common">Braun's stonewort</name>
    <dbReference type="NCBI Taxonomy" id="69332"/>
    <lineage>
        <taxon>Eukaryota</taxon>
        <taxon>Viridiplantae</taxon>
        <taxon>Streptophyta</taxon>
        <taxon>Charophyceae</taxon>
        <taxon>Charales</taxon>
        <taxon>Characeae</taxon>
        <taxon>Chara</taxon>
    </lineage>
</organism>
<evidence type="ECO:0000313" key="2">
    <source>
        <dbReference type="EMBL" id="GBG75164.1"/>
    </source>
</evidence>
<proteinExistence type="predicted"/>
<comment type="caution">
    <text evidence="2">The sequence shown here is derived from an EMBL/GenBank/DDBJ whole genome shotgun (WGS) entry which is preliminary data.</text>
</comment>
<evidence type="ECO:0000256" key="1">
    <source>
        <dbReference type="SAM" id="MobiDB-lite"/>
    </source>
</evidence>
<evidence type="ECO:0000313" key="3">
    <source>
        <dbReference type="Proteomes" id="UP000265515"/>
    </source>
</evidence>
<reference evidence="2 3" key="1">
    <citation type="journal article" date="2018" name="Cell">
        <title>The Chara Genome: Secondary Complexity and Implications for Plant Terrestrialization.</title>
        <authorList>
            <person name="Nishiyama T."/>
            <person name="Sakayama H."/>
            <person name="Vries J.D."/>
            <person name="Buschmann H."/>
            <person name="Saint-Marcoux D."/>
            <person name="Ullrich K.K."/>
            <person name="Haas F.B."/>
            <person name="Vanderstraeten L."/>
            <person name="Becker D."/>
            <person name="Lang D."/>
            <person name="Vosolsobe S."/>
            <person name="Rombauts S."/>
            <person name="Wilhelmsson P.K.I."/>
            <person name="Janitza P."/>
            <person name="Kern R."/>
            <person name="Heyl A."/>
            <person name="Rumpler F."/>
            <person name="Villalobos L.I.A.C."/>
            <person name="Clay J.M."/>
            <person name="Skokan R."/>
            <person name="Toyoda A."/>
            <person name="Suzuki Y."/>
            <person name="Kagoshima H."/>
            <person name="Schijlen E."/>
            <person name="Tajeshwar N."/>
            <person name="Catarino B."/>
            <person name="Hetherington A.J."/>
            <person name="Saltykova A."/>
            <person name="Bonnot C."/>
            <person name="Breuninger H."/>
            <person name="Symeonidi A."/>
            <person name="Radhakrishnan G.V."/>
            <person name="Van Nieuwerburgh F."/>
            <person name="Deforce D."/>
            <person name="Chang C."/>
            <person name="Karol K.G."/>
            <person name="Hedrich R."/>
            <person name="Ulvskov P."/>
            <person name="Glockner G."/>
            <person name="Delwiche C.F."/>
            <person name="Petrasek J."/>
            <person name="Van de Peer Y."/>
            <person name="Friml J."/>
            <person name="Beilby M."/>
            <person name="Dolan L."/>
            <person name="Kohara Y."/>
            <person name="Sugano S."/>
            <person name="Fujiyama A."/>
            <person name="Delaux P.-M."/>
            <person name="Quint M."/>
            <person name="TheiBen G."/>
            <person name="Hagemann M."/>
            <person name="Harholt J."/>
            <person name="Dunand C."/>
            <person name="Zachgo S."/>
            <person name="Langdale J."/>
            <person name="Maumus F."/>
            <person name="Straeten D.V.D."/>
            <person name="Gould S.B."/>
            <person name="Rensing S.A."/>
        </authorList>
    </citation>
    <scope>NUCLEOTIDE SEQUENCE [LARGE SCALE GENOMIC DNA]</scope>
    <source>
        <strain evidence="2 3">S276</strain>
    </source>
</reference>
<accession>A0A388KYM8</accession>
<name>A0A388KYM8_CHABU</name>
<dbReference type="Gramene" id="GBG75164">
    <property type="protein sequence ID" value="GBG75164"/>
    <property type="gene ID" value="CBR_g19677"/>
</dbReference>
<feature type="region of interest" description="Disordered" evidence="1">
    <location>
        <begin position="14"/>
        <end position="45"/>
    </location>
</feature>
<feature type="region of interest" description="Disordered" evidence="1">
    <location>
        <begin position="68"/>
        <end position="87"/>
    </location>
</feature>
<dbReference type="Proteomes" id="UP000265515">
    <property type="component" value="Unassembled WGS sequence"/>
</dbReference>
<dbReference type="AlphaFoldDB" id="A0A388KYM8"/>
<sequence>MKELFRKIVRKEEEVEERTRRHAEEVKKRKKVERRESEKLREEQAREAKLEATIVRILSQRKELRMITASTQPAAENKKRSPTSKARMLREIQSYIAESDDDSEEVKLEANKLIEALENRKRGKRTTTVFRAATSQVEKKKTPVIRKGKEKEKAAEAEVAECFKTPMKTCPAEGSSEGLVDYTLTQAKQLSSLKAPEIRKLCDREGVEYIVEDQAVQELVRCRTRLAYEGFFERKVQVTPTTKRASEDLDTA</sequence>
<gene>
    <name evidence="2" type="ORF">CBR_g19677</name>
</gene>
<keyword evidence="3" id="KW-1185">Reference proteome</keyword>
<protein>
    <submittedName>
        <fullName evidence="2">Uncharacterized protein</fullName>
    </submittedName>
</protein>